<dbReference type="InterPro" id="IPR020080">
    <property type="entry name" value="OM_adhesin/peptidase_omptin"/>
</dbReference>
<dbReference type="EMBL" id="NXLV01000012">
    <property type="protein sequence ID" value="RDU70244.1"/>
    <property type="molecule type" value="Genomic_DNA"/>
</dbReference>
<name>A0A3D8J063_9HELI</name>
<accession>A0A3D8J063</accession>
<evidence type="ECO:0000313" key="1">
    <source>
        <dbReference type="EMBL" id="RDU70244.1"/>
    </source>
</evidence>
<dbReference type="Proteomes" id="UP000257045">
    <property type="component" value="Unassembled WGS sequence"/>
</dbReference>
<dbReference type="AlphaFoldDB" id="A0A3D8J063"/>
<evidence type="ECO:0000313" key="2">
    <source>
        <dbReference type="Proteomes" id="UP000257045"/>
    </source>
</evidence>
<comment type="caution">
    <text evidence="1">The sequence shown here is derived from an EMBL/GenBank/DDBJ whole genome shotgun (WGS) entry which is preliminary data.</text>
</comment>
<protein>
    <submittedName>
        <fullName evidence="1">Uncharacterized protein</fullName>
    </submittedName>
</protein>
<dbReference type="GO" id="GO:0004190">
    <property type="term" value="F:aspartic-type endopeptidase activity"/>
    <property type="evidence" value="ECO:0007669"/>
    <property type="project" value="InterPro"/>
</dbReference>
<reference evidence="1 2" key="1">
    <citation type="submission" date="2018-04" db="EMBL/GenBank/DDBJ databases">
        <title>Novel Campyloabacter and Helicobacter Species and Strains.</title>
        <authorList>
            <person name="Mannion A.J."/>
            <person name="Shen Z."/>
            <person name="Fox J.G."/>
        </authorList>
    </citation>
    <scope>NUCLEOTIDE SEQUENCE [LARGE SCALE GENOMIC DNA]</scope>
    <source>
        <strain evidence="1 2">MIT 04-9366</strain>
    </source>
</reference>
<proteinExistence type="predicted"/>
<organism evidence="1 2">
    <name type="scientific">Helicobacter brantae</name>
    <dbReference type="NCBI Taxonomy" id="375927"/>
    <lineage>
        <taxon>Bacteria</taxon>
        <taxon>Pseudomonadati</taxon>
        <taxon>Campylobacterota</taxon>
        <taxon>Epsilonproteobacteria</taxon>
        <taxon>Campylobacterales</taxon>
        <taxon>Helicobacteraceae</taxon>
        <taxon>Helicobacter</taxon>
    </lineage>
</organism>
<sequence length="295" mass="33598">MYSFAKIGNFSKGIRVRFFQIFVFLSVVLLSQELSPQPIAPQSKIRLSGDLNLGINYYQYKEPDVMDITGPMFSLEGSFGVAYKLFKFQLDGFFSTHLGANEYNGGLYNSATKETIAYSTESQDWYLGIASRAGMAFSVAQREVAFIYAGFGYRFLHNMMIDKPNIKASYERDQGYLYFLLGVDGEVPINRLFSFLAEFQYRQLMYGHQMSGMKELGYDDDFYFTQTDGFGGRVSLGGKFYFHNQIALKLKLYFDFWAIENSDLVAGYQGGKYISTFVEPRNFTRVFGASVGVSF</sequence>
<gene>
    <name evidence="1" type="ORF">CQA58_06435</name>
</gene>
<keyword evidence="2" id="KW-1185">Reference proteome</keyword>
<dbReference type="SUPFAM" id="SSF69917">
    <property type="entry name" value="OMPT-like"/>
    <property type="match status" value="1"/>
</dbReference>